<evidence type="ECO:0000256" key="2">
    <source>
        <dbReference type="SAM" id="Phobius"/>
    </source>
</evidence>
<reference evidence="4 5" key="1">
    <citation type="submission" date="2020-03" db="EMBL/GenBank/DDBJ databases">
        <title>Genomic Encyclopedia of Type Strains, Phase IV (KMG-IV): sequencing the most valuable type-strain genomes for metagenomic binning, comparative biology and taxonomic classification.</title>
        <authorList>
            <person name="Goeker M."/>
        </authorList>
    </citation>
    <scope>NUCLEOTIDE SEQUENCE [LARGE SCALE GENOMIC DNA]</scope>
    <source>
        <strain evidence="4 5">DSM 5718</strain>
    </source>
</reference>
<dbReference type="EMBL" id="JAASRN010000002">
    <property type="protein sequence ID" value="NIK73775.1"/>
    <property type="molecule type" value="Genomic_DNA"/>
</dbReference>
<feature type="transmembrane region" description="Helical" evidence="2">
    <location>
        <begin position="379"/>
        <end position="397"/>
    </location>
</feature>
<dbReference type="RefSeq" id="WP_243844170.1">
    <property type="nucleotide sequence ID" value="NZ_JAASRN010000002.1"/>
</dbReference>
<feature type="compositionally biased region" description="Basic and acidic residues" evidence="1">
    <location>
        <begin position="1"/>
        <end position="10"/>
    </location>
</feature>
<name>A0A846MQP0_9BACT</name>
<dbReference type="Proteomes" id="UP000537126">
    <property type="component" value="Unassembled WGS sequence"/>
</dbReference>
<keyword evidence="2" id="KW-0812">Transmembrane</keyword>
<organism evidence="4 5">
    <name type="scientific">Thermonema lapsum</name>
    <dbReference type="NCBI Taxonomy" id="28195"/>
    <lineage>
        <taxon>Bacteria</taxon>
        <taxon>Pseudomonadati</taxon>
        <taxon>Bacteroidota</taxon>
        <taxon>Cytophagia</taxon>
        <taxon>Cytophagales</taxon>
        <taxon>Thermonemataceae</taxon>
        <taxon>Thermonema</taxon>
    </lineage>
</organism>
<evidence type="ECO:0000313" key="4">
    <source>
        <dbReference type="EMBL" id="NIK73775.1"/>
    </source>
</evidence>
<keyword evidence="5" id="KW-1185">Reference proteome</keyword>
<dbReference type="InterPro" id="IPR002123">
    <property type="entry name" value="Plipid/glycerol_acylTrfase"/>
</dbReference>
<gene>
    <name evidence="4" type="ORF">FHS56_001288</name>
</gene>
<protein>
    <recommendedName>
        <fullName evidence="3">Phospholipid/glycerol acyltransferase domain-containing protein</fullName>
    </recommendedName>
</protein>
<evidence type="ECO:0000313" key="5">
    <source>
        <dbReference type="Proteomes" id="UP000537126"/>
    </source>
</evidence>
<dbReference type="AlphaFoldDB" id="A0A846MQP0"/>
<evidence type="ECO:0000256" key="1">
    <source>
        <dbReference type="SAM" id="MobiDB-lite"/>
    </source>
</evidence>
<feature type="region of interest" description="Disordered" evidence="1">
    <location>
        <begin position="1"/>
        <end position="33"/>
    </location>
</feature>
<evidence type="ECO:0000259" key="3">
    <source>
        <dbReference type="SMART" id="SM00563"/>
    </source>
</evidence>
<feature type="domain" description="Phospholipid/glycerol acyltransferase" evidence="3">
    <location>
        <begin position="89"/>
        <end position="215"/>
    </location>
</feature>
<accession>A0A846MQP0</accession>
<keyword evidence="2" id="KW-1133">Transmembrane helix</keyword>
<feature type="transmembrane region" description="Helical" evidence="2">
    <location>
        <begin position="234"/>
        <end position="260"/>
    </location>
</feature>
<comment type="caution">
    <text evidence="4">The sequence shown here is derived from an EMBL/GenBank/DDBJ whole genome shotgun (WGS) entry which is preliminary data.</text>
</comment>
<sequence length="401" mass="47422">MQSPDHKPVKPQEAALRPMSDVNGEQSLENVPPPSEVLANRHIYDEHFDLELGKLFAQDVMEILDAAYFRSRLIDLDPFPKRNNPNRPLIFASNHSGMAFPWDGMVWVYRVHKHCHYGPDAIRPLTAPMLSASVLMHPYQIKYLWKRMGCVDATFLNFETMMHQNDFNVMIYPEGVPGIGKGFHRRYQLQRFSSSMVHMAIKYKTDIIPFYTVNGEYINPYSYCSNFLNKLVNLIGIPFLPIGFITPFILVFPWIFYMAFPARLTYIKGKRIKPYEMTDKPYEEMTYEDFRAIADKIRDMMQEELNEAVKQYGRKPYDWKSFFKAQWKWIRYFPYTLPFGWPLLFAEWERVRIKKGDRKSKLKLGFLSTWRILFKNPKVIAYYLPLIGWIPLGISGFRRLK</sequence>
<proteinExistence type="predicted"/>
<dbReference type="SMART" id="SM00563">
    <property type="entry name" value="PlsC"/>
    <property type="match status" value="1"/>
</dbReference>
<dbReference type="GO" id="GO:0016746">
    <property type="term" value="F:acyltransferase activity"/>
    <property type="evidence" value="ECO:0007669"/>
    <property type="project" value="InterPro"/>
</dbReference>
<keyword evidence="2" id="KW-0472">Membrane</keyword>